<reference evidence="2 3" key="1">
    <citation type="submission" date="2019-03" db="EMBL/GenBank/DDBJ databases">
        <title>Primorskyibacter sp. SS33 isolated from sediments.</title>
        <authorList>
            <person name="Xunke S."/>
        </authorList>
    </citation>
    <scope>NUCLEOTIDE SEQUENCE [LARGE SCALE GENOMIC DNA]</scope>
    <source>
        <strain evidence="2 3">SS33</strain>
    </source>
</reference>
<accession>A0A4R6A685</accession>
<keyword evidence="1" id="KW-0732">Signal</keyword>
<gene>
    <name evidence="2" type="ORF">E2L08_10610</name>
</gene>
<proteinExistence type="predicted"/>
<feature type="chain" id="PRO_5020422948" evidence="1">
    <location>
        <begin position="20"/>
        <end position="169"/>
    </location>
</feature>
<dbReference type="Proteomes" id="UP000295701">
    <property type="component" value="Unassembled WGS sequence"/>
</dbReference>
<feature type="signal peptide" evidence="1">
    <location>
        <begin position="1"/>
        <end position="19"/>
    </location>
</feature>
<dbReference type="OrthoDB" id="7867205at2"/>
<comment type="caution">
    <text evidence="2">The sequence shown here is derived from an EMBL/GenBank/DDBJ whole genome shotgun (WGS) entry which is preliminary data.</text>
</comment>
<sequence length="169" mass="18156">MRRSAPLFAALILAGPALAQETVGSLSGTIDGVQTAFTVLDGDGYETGWNRVEDGIEVTLEAYPSDTPAAEENRLLIRFTGDTASRTPEMIRGDVTLNWNDRTLTGTGDAIRLELDSFEIQDRSLFMVGNMAVNLGEGEENVGLFTEDAVTLSIDVQATVISEDAPQSQ</sequence>
<dbReference type="AlphaFoldDB" id="A0A4R6A685"/>
<protein>
    <submittedName>
        <fullName evidence="2">Uncharacterized protein</fullName>
    </submittedName>
</protein>
<organism evidence="2 3">
    <name type="scientific">Palleronia sediminis</name>
    <dbReference type="NCBI Taxonomy" id="2547833"/>
    <lineage>
        <taxon>Bacteria</taxon>
        <taxon>Pseudomonadati</taxon>
        <taxon>Pseudomonadota</taxon>
        <taxon>Alphaproteobacteria</taxon>
        <taxon>Rhodobacterales</taxon>
        <taxon>Roseobacteraceae</taxon>
        <taxon>Palleronia</taxon>
    </lineage>
</organism>
<name>A0A4R6A685_9RHOB</name>
<dbReference type="RefSeq" id="WP_133397058.1">
    <property type="nucleotide sequence ID" value="NZ_SNAA01000011.1"/>
</dbReference>
<evidence type="ECO:0000313" key="2">
    <source>
        <dbReference type="EMBL" id="TDL78385.1"/>
    </source>
</evidence>
<evidence type="ECO:0000256" key="1">
    <source>
        <dbReference type="SAM" id="SignalP"/>
    </source>
</evidence>
<evidence type="ECO:0000313" key="3">
    <source>
        <dbReference type="Proteomes" id="UP000295701"/>
    </source>
</evidence>
<dbReference type="EMBL" id="SNAA01000011">
    <property type="protein sequence ID" value="TDL78385.1"/>
    <property type="molecule type" value="Genomic_DNA"/>
</dbReference>
<keyword evidence="3" id="KW-1185">Reference proteome</keyword>